<dbReference type="Proteomes" id="UP001163603">
    <property type="component" value="Chromosome 15"/>
</dbReference>
<protein>
    <submittedName>
        <fullName evidence="1">Uncharacterized protein</fullName>
    </submittedName>
</protein>
<comment type="caution">
    <text evidence="1">The sequence shown here is derived from an EMBL/GenBank/DDBJ whole genome shotgun (WGS) entry which is preliminary data.</text>
</comment>
<evidence type="ECO:0000313" key="1">
    <source>
        <dbReference type="EMBL" id="KAJ0008065.1"/>
    </source>
</evidence>
<proteinExistence type="predicted"/>
<reference evidence="2" key="1">
    <citation type="journal article" date="2023" name="G3 (Bethesda)">
        <title>Genome assembly and association tests identify interacting loci associated with vigor, precocity, and sex in interspecific pistachio rootstocks.</title>
        <authorList>
            <person name="Palmer W."/>
            <person name="Jacygrad E."/>
            <person name="Sagayaradj S."/>
            <person name="Cavanaugh K."/>
            <person name="Han R."/>
            <person name="Bertier L."/>
            <person name="Beede B."/>
            <person name="Kafkas S."/>
            <person name="Golino D."/>
            <person name="Preece J."/>
            <person name="Michelmore R."/>
        </authorList>
    </citation>
    <scope>NUCLEOTIDE SEQUENCE [LARGE SCALE GENOMIC DNA]</scope>
</reference>
<organism evidence="1 2">
    <name type="scientific">Pistacia integerrima</name>
    <dbReference type="NCBI Taxonomy" id="434235"/>
    <lineage>
        <taxon>Eukaryota</taxon>
        <taxon>Viridiplantae</taxon>
        <taxon>Streptophyta</taxon>
        <taxon>Embryophyta</taxon>
        <taxon>Tracheophyta</taxon>
        <taxon>Spermatophyta</taxon>
        <taxon>Magnoliopsida</taxon>
        <taxon>eudicotyledons</taxon>
        <taxon>Gunneridae</taxon>
        <taxon>Pentapetalae</taxon>
        <taxon>rosids</taxon>
        <taxon>malvids</taxon>
        <taxon>Sapindales</taxon>
        <taxon>Anacardiaceae</taxon>
        <taxon>Pistacia</taxon>
    </lineage>
</organism>
<accession>A0ACC0X1M8</accession>
<keyword evidence="2" id="KW-1185">Reference proteome</keyword>
<evidence type="ECO:0000313" key="2">
    <source>
        <dbReference type="Proteomes" id="UP001163603"/>
    </source>
</evidence>
<gene>
    <name evidence="1" type="ORF">Pint_29830</name>
</gene>
<name>A0ACC0X1M8_9ROSI</name>
<dbReference type="EMBL" id="CM047750">
    <property type="protein sequence ID" value="KAJ0008065.1"/>
    <property type="molecule type" value="Genomic_DNA"/>
</dbReference>
<sequence length="257" mass="29514">MNSNGSTRRVLWQSFDYPTDTLLPGMKLGVNLQTGRKWFLQSWISENSPAQGSFTLSMDPNVSNQLIMSRRGDVYWTSGRWVNVYDQFNDSAEPSPFLFNFSYTSNELEFFFNFADVVENSMIKIKYDDTLRDDNDIIVSPCDDFMRDDSCWDGKVPSCRSSVFSFTVKYGFMSSVGFKFEESDNMTSFDCFAKCFNNCSCVAFANDTGCEIWGTGTNFTESDDNYYSHQIFTMNVEPPEIQRIKPEIDGVPRGRFD</sequence>